<dbReference type="RefSeq" id="WP_094828040.1">
    <property type="nucleotide sequence ID" value="NZ_NEVL01000004.1"/>
</dbReference>
<gene>
    <name evidence="1" type="ORF">CEG14_19500</name>
</gene>
<dbReference type="OrthoDB" id="2730767at2"/>
<name>A0A261S7B1_9BORD</name>
<proteinExistence type="predicted"/>
<sequence>MMFAPVTRSHDECLSQRLECRDRLPARTAGRAFVASLAYAGVLRAADLDRPARGKSDWRCEDGYCAETAAAWFGPWLA</sequence>
<evidence type="ECO:0000313" key="2">
    <source>
        <dbReference type="Proteomes" id="UP000217005"/>
    </source>
</evidence>
<reference evidence="1 2" key="1">
    <citation type="submission" date="2017-05" db="EMBL/GenBank/DDBJ databases">
        <title>Complete and WGS of Bordetella genogroups.</title>
        <authorList>
            <person name="Spilker T."/>
            <person name="LiPuma J."/>
        </authorList>
    </citation>
    <scope>NUCLEOTIDE SEQUENCE [LARGE SCALE GENOMIC DNA]</scope>
    <source>
        <strain evidence="1 2">AU17610</strain>
    </source>
</reference>
<protein>
    <submittedName>
        <fullName evidence="1">Uncharacterized protein</fullName>
    </submittedName>
</protein>
<dbReference type="Proteomes" id="UP000217005">
    <property type="component" value="Unassembled WGS sequence"/>
</dbReference>
<dbReference type="EMBL" id="NEVL01000004">
    <property type="protein sequence ID" value="OZI33045.1"/>
    <property type="molecule type" value="Genomic_DNA"/>
</dbReference>
<accession>A0A261S7B1</accession>
<comment type="caution">
    <text evidence="1">The sequence shown here is derived from an EMBL/GenBank/DDBJ whole genome shotgun (WGS) entry which is preliminary data.</text>
</comment>
<organism evidence="1 2">
    <name type="scientific">Bordetella genomosp. 1</name>
    <dbReference type="NCBI Taxonomy" id="1395607"/>
    <lineage>
        <taxon>Bacteria</taxon>
        <taxon>Pseudomonadati</taxon>
        <taxon>Pseudomonadota</taxon>
        <taxon>Betaproteobacteria</taxon>
        <taxon>Burkholderiales</taxon>
        <taxon>Alcaligenaceae</taxon>
        <taxon>Bordetella</taxon>
    </lineage>
</organism>
<evidence type="ECO:0000313" key="1">
    <source>
        <dbReference type="EMBL" id="OZI33045.1"/>
    </source>
</evidence>
<dbReference type="AlphaFoldDB" id="A0A261S7B1"/>